<proteinExistence type="predicted"/>
<dbReference type="PRINTS" id="PR00344">
    <property type="entry name" value="BCTRLSENSOR"/>
</dbReference>
<evidence type="ECO:0000256" key="2">
    <source>
        <dbReference type="ARBA" id="ARBA00012438"/>
    </source>
</evidence>
<dbReference type="SMART" id="SM00387">
    <property type="entry name" value="HATPase_c"/>
    <property type="match status" value="1"/>
</dbReference>
<feature type="transmembrane region" description="Helical" evidence="7">
    <location>
        <begin position="135"/>
        <end position="154"/>
    </location>
</feature>
<gene>
    <name evidence="9" type="ORF">EZ444_25830</name>
</gene>
<feature type="transmembrane region" description="Helical" evidence="7">
    <location>
        <begin position="60"/>
        <end position="78"/>
    </location>
</feature>
<accession>A0A4R0MDI6</accession>
<feature type="transmembrane region" description="Helical" evidence="7">
    <location>
        <begin position="85"/>
        <end position="106"/>
    </location>
</feature>
<protein>
    <recommendedName>
        <fullName evidence="2">histidine kinase</fullName>
        <ecNumber evidence="2">2.7.13.3</ecNumber>
    </recommendedName>
</protein>
<dbReference type="Pfam" id="PF00512">
    <property type="entry name" value="HisKA"/>
    <property type="match status" value="1"/>
</dbReference>
<dbReference type="InterPro" id="IPR003594">
    <property type="entry name" value="HATPase_dom"/>
</dbReference>
<dbReference type="PANTHER" id="PTHR43711">
    <property type="entry name" value="TWO-COMPONENT HISTIDINE KINASE"/>
    <property type="match status" value="1"/>
</dbReference>
<dbReference type="RefSeq" id="WP_131612799.1">
    <property type="nucleotide sequence ID" value="NZ_SJSM01000035.1"/>
</dbReference>
<organism evidence="9 10">
    <name type="scientific">Pedobacter hiemivivus</name>
    <dbReference type="NCBI Taxonomy" id="2530454"/>
    <lineage>
        <taxon>Bacteria</taxon>
        <taxon>Pseudomonadati</taxon>
        <taxon>Bacteroidota</taxon>
        <taxon>Sphingobacteriia</taxon>
        <taxon>Sphingobacteriales</taxon>
        <taxon>Sphingobacteriaceae</taxon>
        <taxon>Pedobacter</taxon>
    </lineage>
</organism>
<keyword evidence="7" id="KW-0812">Transmembrane</keyword>
<dbReference type="EC" id="2.7.13.3" evidence="2"/>
<keyword evidence="4" id="KW-0808">Transferase</keyword>
<dbReference type="Pfam" id="PF02518">
    <property type="entry name" value="HATPase_c"/>
    <property type="match status" value="1"/>
</dbReference>
<keyword evidence="3" id="KW-0597">Phosphoprotein</keyword>
<dbReference type="InterPro" id="IPR005467">
    <property type="entry name" value="His_kinase_dom"/>
</dbReference>
<dbReference type="GO" id="GO:0000155">
    <property type="term" value="F:phosphorelay sensor kinase activity"/>
    <property type="evidence" value="ECO:0007669"/>
    <property type="project" value="InterPro"/>
</dbReference>
<evidence type="ECO:0000256" key="5">
    <source>
        <dbReference type="ARBA" id="ARBA00022777"/>
    </source>
</evidence>
<feature type="transmembrane region" description="Helical" evidence="7">
    <location>
        <begin position="174"/>
        <end position="191"/>
    </location>
</feature>
<name>A0A4R0MDI6_9SPHI</name>
<dbReference type="Gene3D" id="1.10.287.130">
    <property type="match status" value="1"/>
</dbReference>
<dbReference type="Gene3D" id="3.30.565.10">
    <property type="entry name" value="Histidine kinase-like ATPase, C-terminal domain"/>
    <property type="match status" value="1"/>
</dbReference>
<dbReference type="InterPro" id="IPR036890">
    <property type="entry name" value="HATPase_C_sf"/>
</dbReference>
<dbReference type="InterPro" id="IPR050736">
    <property type="entry name" value="Sensor_HK_Regulatory"/>
</dbReference>
<dbReference type="SMART" id="SM00388">
    <property type="entry name" value="HisKA"/>
    <property type="match status" value="1"/>
</dbReference>
<comment type="caution">
    <text evidence="9">The sequence shown here is derived from an EMBL/GenBank/DDBJ whole genome shotgun (WGS) entry which is preliminary data.</text>
</comment>
<sequence length="438" mass="49400">MNLAHPKLKFPNQIKKNWSALIGDELRYSMESRIFNAVSIFAAIVASLNAIINFAIGLDLYGYLMLPLIAVLLFGYYLSRYKDKLNIAIGIFAISFNLLCGGTYFVADGSNGVNLFTFIIIIFILSTVTPKKQFWIWIPLNIIFLAILLTIEYLHPEMVKTIYVDKQHKLLDTAQTFFEVVILISIITMYMKKNYNREKELAKNSLIALENSNQTKNKLFSIVAHDLNAPLSSIETYLSLLNEMDLNNEEKVEIERQLLSSTRQTSEMLQNILSWAKDQMDEIKVNLSSIFIYKTLKHTVNLQKSMAKEKVINLIFSADKDLKVIADPDMLQLIVRNLLNNAIKFSLPGGTVALSISSLNGKCILSIKDDGIGIAQDQQSSIFSLKSNATYGTNKEKGVGLGLKLTKTYVELQNGEIWFESELNKGTNFFVSLALIND</sequence>
<dbReference type="EMBL" id="SJSM01000035">
    <property type="protein sequence ID" value="TCC84037.1"/>
    <property type="molecule type" value="Genomic_DNA"/>
</dbReference>
<evidence type="ECO:0000313" key="9">
    <source>
        <dbReference type="EMBL" id="TCC84037.1"/>
    </source>
</evidence>
<evidence type="ECO:0000256" key="4">
    <source>
        <dbReference type="ARBA" id="ARBA00022679"/>
    </source>
</evidence>
<evidence type="ECO:0000256" key="3">
    <source>
        <dbReference type="ARBA" id="ARBA00022553"/>
    </source>
</evidence>
<feature type="transmembrane region" description="Helical" evidence="7">
    <location>
        <begin position="34"/>
        <end position="54"/>
    </location>
</feature>
<dbReference type="PROSITE" id="PS50109">
    <property type="entry name" value="HIS_KIN"/>
    <property type="match status" value="1"/>
</dbReference>
<evidence type="ECO:0000313" key="10">
    <source>
        <dbReference type="Proteomes" id="UP000291117"/>
    </source>
</evidence>
<keyword evidence="5 9" id="KW-0418">Kinase</keyword>
<keyword evidence="10" id="KW-1185">Reference proteome</keyword>
<feature type="transmembrane region" description="Helical" evidence="7">
    <location>
        <begin position="112"/>
        <end position="128"/>
    </location>
</feature>
<dbReference type="InterPro" id="IPR036097">
    <property type="entry name" value="HisK_dim/P_sf"/>
</dbReference>
<feature type="domain" description="Histidine kinase" evidence="8">
    <location>
        <begin position="222"/>
        <end position="437"/>
    </location>
</feature>
<reference evidence="9 10" key="1">
    <citation type="submission" date="2019-02" db="EMBL/GenBank/DDBJ databases">
        <title>Pedobacter sp. RP-3-8 sp. nov., isolated from Arctic soil.</title>
        <authorList>
            <person name="Dahal R.H."/>
        </authorList>
    </citation>
    <scope>NUCLEOTIDE SEQUENCE [LARGE SCALE GENOMIC DNA]</scope>
    <source>
        <strain evidence="9 10">RP-3-8</strain>
    </source>
</reference>
<dbReference type="Proteomes" id="UP000291117">
    <property type="component" value="Unassembled WGS sequence"/>
</dbReference>
<dbReference type="InterPro" id="IPR004358">
    <property type="entry name" value="Sig_transdc_His_kin-like_C"/>
</dbReference>
<keyword evidence="7" id="KW-1133">Transmembrane helix</keyword>
<dbReference type="InterPro" id="IPR003661">
    <property type="entry name" value="HisK_dim/P_dom"/>
</dbReference>
<comment type="catalytic activity">
    <reaction evidence="1">
        <text>ATP + protein L-histidine = ADP + protein N-phospho-L-histidine.</text>
        <dbReference type="EC" id="2.7.13.3"/>
    </reaction>
</comment>
<dbReference type="AlphaFoldDB" id="A0A4R0MDI6"/>
<dbReference type="CDD" id="cd00075">
    <property type="entry name" value="HATPase"/>
    <property type="match status" value="1"/>
</dbReference>
<dbReference type="PANTHER" id="PTHR43711:SF26">
    <property type="entry name" value="SENSOR HISTIDINE KINASE RCSC"/>
    <property type="match status" value="1"/>
</dbReference>
<dbReference type="SUPFAM" id="SSF47384">
    <property type="entry name" value="Homodimeric domain of signal transducing histidine kinase"/>
    <property type="match status" value="1"/>
</dbReference>
<dbReference type="SUPFAM" id="SSF55874">
    <property type="entry name" value="ATPase domain of HSP90 chaperone/DNA topoisomerase II/histidine kinase"/>
    <property type="match status" value="1"/>
</dbReference>
<dbReference type="CDD" id="cd00082">
    <property type="entry name" value="HisKA"/>
    <property type="match status" value="1"/>
</dbReference>
<keyword evidence="6" id="KW-0902">Two-component regulatory system</keyword>
<keyword evidence="7" id="KW-0472">Membrane</keyword>
<evidence type="ECO:0000256" key="7">
    <source>
        <dbReference type="SAM" id="Phobius"/>
    </source>
</evidence>
<dbReference type="OrthoDB" id="9810447at2"/>
<evidence type="ECO:0000256" key="1">
    <source>
        <dbReference type="ARBA" id="ARBA00000085"/>
    </source>
</evidence>
<evidence type="ECO:0000256" key="6">
    <source>
        <dbReference type="ARBA" id="ARBA00023012"/>
    </source>
</evidence>
<evidence type="ECO:0000259" key="8">
    <source>
        <dbReference type="PROSITE" id="PS50109"/>
    </source>
</evidence>